<dbReference type="EMBL" id="CACVKT020004360">
    <property type="protein sequence ID" value="CAC5389725.1"/>
    <property type="molecule type" value="Genomic_DNA"/>
</dbReference>
<sequence length="173" mass="19923">MVMMNLNVKVLRRDIIMQKLPKPLVALINSIVDENEQLTWNSIYLDRDNKRIKTWKERVGNSQDEANKTVNVNIDNSEVVMDSGDEILHDVHIDLPLVKEDTSIQKILLNQTVTVVTNSDKTQIDGVFRKDDNTLSVVDHNSEVVSSEIIEMHTNIYILIERVSELEKIRSEK</sequence>
<dbReference type="Proteomes" id="UP000507470">
    <property type="component" value="Unassembled WGS sequence"/>
</dbReference>
<keyword evidence="2" id="KW-1185">Reference proteome</keyword>
<evidence type="ECO:0000313" key="1">
    <source>
        <dbReference type="EMBL" id="CAC5389725.1"/>
    </source>
</evidence>
<gene>
    <name evidence="1" type="ORF">MCOR_24864</name>
</gene>
<protein>
    <submittedName>
        <fullName evidence="1">Uncharacterized protein</fullName>
    </submittedName>
</protein>
<accession>A0A6J8C091</accession>
<organism evidence="1 2">
    <name type="scientific">Mytilus coruscus</name>
    <name type="common">Sea mussel</name>
    <dbReference type="NCBI Taxonomy" id="42192"/>
    <lineage>
        <taxon>Eukaryota</taxon>
        <taxon>Metazoa</taxon>
        <taxon>Spiralia</taxon>
        <taxon>Lophotrochozoa</taxon>
        <taxon>Mollusca</taxon>
        <taxon>Bivalvia</taxon>
        <taxon>Autobranchia</taxon>
        <taxon>Pteriomorphia</taxon>
        <taxon>Mytilida</taxon>
        <taxon>Mytiloidea</taxon>
        <taxon>Mytilidae</taxon>
        <taxon>Mytilinae</taxon>
        <taxon>Mytilus</taxon>
    </lineage>
</organism>
<proteinExistence type="predicted"/>
<dbReference type="AlphaFoldDB" id="A0A6J8C091"/>
<reference evidence="1 2" key="1">
    <citation type="submission" date="2020-06" db="EMBL/GenBank/DDBJ databases">
        <authorList>
            <person name="Li R."/>
            <person name="Bekaert M."/>
        </authorList>
    </citation>
    <scope>NUCLEOTIDE SEQUENCE [LARGE SCALE GENOMIC DNA]</scope>
    <source>
        <strain evidence="2">wild</strain>
    </source>
</reference>
<name>A0A6J8C091_MYTCO</name>
<evidence type="ECO:0000313" key="2">
    <source>
        <dbReference type="Proteomes" id="UP000507470"/>
    </source>
</evidence>